<feature type="compositionally biased region" description="Polar residues" evidence="1">
    <location>
        <begin position="71"/>
        <end position="84"/>
    </location>
</feature>
<gene>
    <name evidence="2" type="ORF">Cvel_17032</name>
</gene>
<sequence>MKRGGKTPFETKKEKVEYLKKRFYYLRDQGDILSDSDGEDAGGAQVKSATSIAKQNGHDHKLANSGGNRGGSQYNRSGHYNNYQRRAHPYGGGGGGGGGRRYDYDNARGPYNRSGGGGYGGGGGGYGRANGYGGGGYGGRQNRPYENKGAGYGGSYKNEQGRNQTASTEASVAVKGTSGGSSGSRAYLKNLFSQPGLTTTLQTRDLNKEQGRFLLAFFVCLSLTRAESTFGFAWMAEIESWLRTVDLYTQGGVGLVGQEGNYIAPMFAIQQSTGVSSLQTLLASSGFEFCFATHSWKGNGPEEWSSGAQRETLVKVEEGANTVVRFARSFFEVDEALGLRAWLDKRVQLGEQNGIKRNFWRFPREEKIKQRIAPYCLPKKYRYEFNLETLDDRKKTLRAQRIQKVIVALHCHRLCLLHKMMKQTLPAHGVPELLKLIAESLRTSTADTNSEAEREAMKVMPHMGGPFQGVRPYLMVFETESGEKALDIGLSAEDMQKVFGLIAAPWPVPREEIPMDLAEWTALEVLAKQASHYYPDRKRKRDGGKPSQHDVEMTGPTPSTTFSSSQGPIDVDGEDPESVALEAAKRLVLVDAEGNLRAAPGVLECTGINKDAEENYPGMLRFNFGDGVDGVFCMGVKRGGEEGVKLEAGETEEDAIRNRGPVHWFNLAEQMGLTRLFTPQNSLTGWCRYSARHLAQRPFLHLVEGSRWIPPETLDKDPGGVINSRAPAEGRDGGDENLLRWADEGKSLATAICVEDDEEDAVMLSGPTDGSAQSQSAGGDWAVPVDN</sequence>
<dbReference type="AlphaFoldDB" id="A0A0G4FHK7"/>
<reference evidence="2" key="1">
    <citation type="submission" date="2014-11" db="EMBL/GenBank/DDBJ databases">
        <authorList>
            <person name="Otto D Thomas"/>
            <person name="Naeem Raeece"/>
        </authorList>
    </citation>
    <scope>NUCLEOTIDE SEQUENCE</scope>
</reference>
<feature type="compositionally biased region" description="Basic and acidic residues" evidence="1">
    <location>
        <begin position="543"/>
        <end position="552"/>
    </location>
</feature>
<dbReference type="EMBL" id="CDMZ01000375">
    <property type="protein sequence ID" value="CEM12915.1"/>
    <property type="molecule type" value="Genomic_DNA"/>
</dbReference>
<feature type="region of interest" description="Disordered" evidence="1">
    <location>
        <begin position="29"/>
        <end position="96"/>
    </location>
</feature>
<feature type="compositionally biased region" description="Polar residues" evidence="1">
    <location>
        <begin position="157"/>
        <end position="170"/>
    </location>
</feature>
<dbReference type="VEuPathDB" id="CryptoDB:Cvel_17032"/>
<name>A0A0G4FHK7_9ALVE</name>
<feature type="compositionally biased region" description="Low complexity" evidence="1">
    <location>
        <begin position="554"/>
        <end position="568"/>
    </location>
</feature>
<evidence type="ECO:0000313" key="2">
    <source>
        <dbReference type="EMBL" id="CEM12915.1"/>
    </source>
</evidence>
<feature type="region of interest" description="Disordered" evidence="1">
    <location>
        <begin position="759"/>
        <end position="787"/>
    </location>
</feature>
<evidence type="ECO:0000256" key="1">
    <source>
        <dbReference type="SAM" id="MobiDB-lite"/>
    </source>
</evidence>
<feature type="region of interest" description="Disordered" evidence="1">
    <location>
        <begin position="711"/>
        <end position="736"/>
    </location>
</feature>
<feature type="region of interest" description="Disordered" evidence="1">
    <location>
        <begin position="145"/>
        <end position="177"/>
    </location>
</feature>
<accession>A0A0G4FHK7</accession>
<organism evidence="2">
    <name type="scientific">Chromera velia CCMP2878</name>
    <dbReference type="NCBI Taxonomy" id="1169474"/>
    <lineage>
        <taxon>Eukaryota</taxon>
        <taxon>Sar</taxon>
        <taxon>Alveolata</taxon>
        <taxon>Colpodellida</taxon>
        <taxon>Chromeraceae</taxon>
        <taxon>Chromera</taxon>
    </lineage>
</organism>
<protein>
    <submittedName>
        <fullName evidence="2">Uncharacterized protein</fullName>
    </submittedName>
</protein>
<proteinExistence type="predicted"/>
<feature type="compositionally biased region" description="Polar residues" evidence="1">
    <location>
        <begin position="768"/>
        <end position="777"/>
    </location>
</feature>
<feature type="region of interest" description="Disordered" evidence="1">
    <location>
        <begin position="534"/>
        <end position="574"/>
    </location>
</feature>